<evidence type="ECO:0000256" key="1">
    <source>
        <dbReference type="ARBA" id="ARBA00003065"/>
    </source>
</evidence>
<dbReference type="InterPro" id="IPR003717">
    <property type="entry name" value="RecO"/>
</dbReference>
<dbReference type="InterPro" id="IPR012340">
    <property type="entry name" value="NA-bd_OB-fold"/>
</dbReference>
<dbReference type="Proteomes" id="UP000540191">
    <property type="component" value="Unassembled WGS sequence"/>
</dbReference>
<dbReference type="InterPro" id="IPR042242">
    <property type="entry name" value="RecO_C"/>
</dbReference>
<feature type="region of interest" description="Disordered" evidence="9">
    <location>
        <begin position="260"/>
        <end position="293"/>
    </location>
</feature>
<dbReference type="Gene3D" id="2.40.50.140">
    <property type="entry name" value="Nucleic acid-binding proteins"/>
    <property type="match status" value="1"/>
</dbReference>
<dbReference type="InterPro" id="IPR022572">
    <property type="entry name" value="DNA_rep/recomb_RecO_N"/>
</dbReference>
<keyword evidence="12" id="KW-1185">Reference proteome</keyword>
<comment type="caution">
    <text evidence="11">The sequence shown here is derived from an EMBL/GenBank/DDBJ whole genome shotgun (WGS) entry which is preliminary data.</text>
</comment>
<dbReference type="Pfam" id="PF11967">
    <property type="entry name" value="RecO_N"/>
    <property type="match status" value="1"/>
</dbReference>
<evidence type="ECO:0000256" key="6">
    <source>
        <dbReference type="ARBA" id="ARBA00023204"/>
    </source>
</evidence>
<evidence type="ECO:0000256" key="8">
    <source>
        <dbReference type="HAMAP-Rule" id="MF_00201"/>
    </source>
</evidence>
<dbReference type="SUPFAM" id="SSF50249">
    <property type="entry name" value="Nucleic acid-binding proteins"/>
    <property type="match status" value="1"/>
</dbReference>
<evidence type="ECO:0000256" key="5">
    <source>
        <dbReference type="ARBA" id="ARBA00023172"/>
    </source>
</evidence>
<dbReference type="PANTHER" id="PTHR33991:SF1">
    <property type="entry name" value="DNA REPAIR PROTEIN RECO"/>
    <property type="match status" value="1"/>
</dbReference>
<evidence type="ECO:0000313" key="11">
    <source>
        <dbReference type="EMBL" id="MBB4735301.1"/>
    </source>
</evidence>
<dbReference type="PANTHER" id="PTHR33991">
    <property type="entry name" value="DNA REPAIR PROTEIN RECO"/>
    <property type="match status" value="1"/>
</dbReference>
<evidence type="ECO:0000256" key="2">
    <source>
        <dbReference type="ARBA" id="ARBA00007452"/>
    </source>
</evidence>
<protein>
    <recommendedName>
        <fullName evidence="3 8">DNA repair protein RecO</fullName>
    </recommendedName>
    <alternativeName>
        <fullName evidence="7 8">Recombination protein O</fullName>
    </alternativeName>
</protein>
<feature type="compositionally biased region" description="Basic and acidic residues" evidence="9">
    <location>
        <begin position="277"/>
        <end position="293"/>
    </location>
</feature>
<reference evidence="11 12" key="1">
    <citation type="submission" date="2020-08" db="EMBL/GenBank/DDBJ databases">
        <title>Sequencing the genomes of 1000 actinobacteria strains.</title>
        <authorList>
            <person name="Klenk H.-P."/>
        </authorList>
    </citation>
    <scope>NUCLEOTIDE SEQUENCE [LARGE SCALE GENOMIC DNA]</scope>
    <source>
        <strain evidence="11 12">DSM 23974</strain>
    </source>
</reference>
<sequence length="293" mass="31175">MSGGRSRGGYAAPTFLTEAIVLRTHRLGEADRILEVLTPQRGILRVVAKGVRRTSSRLGSVVEPFMHARLQIAAGRADLHTLRQAQLITPYATWLAADYELYTVAAAMAETVGRVQAVDEAGHRGQFRLLHGAIAALARRRHAPRMVLSSFLLRTLAEAGWQATFAACARCGRPGPHPWVNVALGGTVCDACRPPGSAHPSAEAVCLLRALSEGDWTVVDAAGETAASEAAGIVSAYLQFHVERRLVSLSVLDSMAELDAVARGGDGSPRQPRRPGRTPDDPGPRHDPPAGAP</sequence>
<keyword evidence="5 8" id="KW-0233">DNA recombination</keyword>
<dbReference type="NCBIfam" id="TIGR00613">
    <property type="entry name" value="reco"/>
    <property type="match status" value="1"/>
</dbReference>
<dbReference type="RefSeq" id="WP_158495943.1">
    <property type="nucleotide sequence ID" value="NZ_JACHNA010000001.1"/>
</dbReference>
<keyword evidence="6 8" id="KW-0234">DNA repair</keyword>
<accession>A0A7W7M312</accession>
<evidence type="ECO:0000259" key="10">
    <source>
        <dbReference type="Pfam" id="PF11967"/>
    </source>
</evidence>
<evidence type="ECO:0000256" key="4">
    <source>
        <dbReference type="ARBA" id="ARBA00022763"/>
    </source>
</evidence>
<keyword evidence="4 8" id="KW-0227">DNA damage</keyword>
<dbReference type="GO" id="GO:0043590">
    <property type="term" value="C:bacterial nucleoid"/>
    <property type="evidence" value="ECO:0007669"/>
    <property type="project" value="TreeGrafter"/>
</dbReference>
<name>A0A7W7M312_9MICC</name>
<dbReference type="SUPFAM" id="SSF57863">
    <property type="entry name" value="ArfGap/RecO-like zinc finger"/>
    <property type="match status" value="1"/>
</dbReference>
<dbReference type="EMBL" id="JACHNA010000001">
    <property type="protein sequence ID" value="MBB4735301.1"/>
    <property type="molecule type" value="Genomic_DNA"/>
</dbReference>
<dbReference type="Pfam" id="PF02565">
    <property type="entry name" value="RecO_C"/>
    <property type="match status" value="1"/>
</dbReference>
<evidence type="ECO:0000256" key="7">
    <source>
        <dbReference type="ARBA" id="ARBA00033409"/>
    </source>
</evidence>
<evidence type="ECO:0000256" key="9">
    <source>
        <dbReference type="SAM" id="MobiDB-lite"/>
    </source>
</evidence>
<comment type="similarity">
    <text evidence="2 8">Belongs to the RecO family.</text>
</comment>
<feature type="domain" description="DNA replication/recombination mediator RecO N-terminal" evidence="10">
    <location>
        <begin position="16"/>
        <end position="91"/>
    </location>
</feature>
<dbReference type="AlphaFoldDB" id="A0A7W7M312"/>
<dbReference type="GO" id="GO:0006302">
    <property type="term" value="P:double-strand break repair"/>
    <property type="evidence" value="ECO:0007669"/>
    <property type="project" value="TreeGrafter"/>
</dbReference>
<organism evidence="11 12">
    <name type="scientific">Micrococcus cohnii</name>
    <dbReference type="NCBI Taxonomy" id="993416"/>
    <lineage>
        <taxon>Bacteria</taxon>
        <taxon>Bacillati</taxon>
        <taxon>Actinomycetota</taxon>
        <taxon>Actinomycetes</taxon>
        <taxon>Micrococcales</taxon>
        <taxon>Micrococcaceae</taxon>
        <taxon>Micrococcus</taxon>
    </lineage>
</organism>
<dbReference type="GO" id="GO:0006310">
    <property type="term" value="P:DNA recombination"/>
    <property type="evidence" value="ECO:0007669"/>
    <property type="project" value="UniProtKB-UniRule"/>
</dbReference>
<dbReference type="HAMAP" id="MF_00201">
    <property type="entry name" value="RecO"/>
    <property type="match status" value="1"/>
</dbReference>
<proteinExistence type="inferred from homology"/>
<evidence type="ECO:0000256" key="3">
    <source>
        <dbReference type="ARBA" id="ARBA00021310"/>
    </source>
</evidence>
<gene>
    <name evidence="8" type="primary">recO</name>
    <name evidence="11" type="ORF">HDA30_000809</name>
</gene>
<dbReference type="Gene3D" id="1.20.1440.120">
    <property type="entry name" value="Recombination protein O, C-terminal domain"/>
    <property type="match status" value="1"/>
</dbReference>
<comment type="function">
    <text evidence="1 8">Involved in DNA repair and RecF pathway recombination.</text>
</comment>
<dbReference type="InterPro" id="IPR037278">
    <property type="entry name" value="ARFGAP/RecO"/>
</dbReference>
<evidence type="ECO:0000313" key="12">
    <source>
        <dbReference type="Proteomes" id="UP000540191"/>
    </source>
</evidence>